<proteinExistence type="predicted"/>
<organism evidence="1 2">
    <name type="scientific">Popillia japonica</name>
    <name type="common">Japanese beetle</name>
    <dbReference type="NCBI Taxonomy" id="7064"/>
    <lineage>
        <taxon>Eukaryota</taxon>
        <taxon>Metazoa</taxon>
        <taxon>Ecdysozoa</taxon>
        <taxon>Arthropoda</taxon>
        <taxon>Hexapoda</taxon>
        <taxon>Insecta</taxon>
        <taxon>Pterygota</taxon>
        <taxon>Neoptera</taxon>
        <taxon>Endopterygota</taxon>
        <taxon>Coleoptera</taxon>
        <taxon>Polyphaga</taxon>
        <taxon>Scarabaeiformia</taxon>
        <taxon>Scarabaeidae</taxon>
        <taxon>Rutelinae</taxon>
        <taxon>Popillia</taxon>
    </lineage>
</organism>
<evidence type="ECO:0000313" key="1">
    <source>
        <dbReference type="EMBL" id="KAK9746176.1"/>
    </source>
</evidence>
<protein>
    <submittedName>
        <fullName evidence="1">Uncharacterized protein</fullName>
    </submittedName>
</protein>
<evidence type="ECO:0000313" key="2">
    <source>
        <dbReference type="Proteomes" id="UP001458880"/>
    </source>
</evidence>
<dbReference type="EMBL" id="JASPKY010000041">
    <property type="protein sequence ID" value="KAK9746176.1"/>
    <property type="molecule type" value="Genomic_DNA"/>
</dbReference>
<gene>
    <name evidence="1" type="ORF">QE152_g6218</name>
</gene>
<reference evidence="1 2" key="1">
    <citation type="journal article" date="2024" name="BMC Genomics">
        <title>De novo assembly and annotation of Popillia japonica's genome with initial clues to its potential as an invasive pest.</title>
        <authorList>
            <person name="Cucini C."/>
            <person name="Boschi S."/>
            <person name="Funari R."/>
            <person name="Cardaioli E."/>
            <person name="Iannotti N."/>
            <person name="Marturano G."/>
            <person name="Paoli F."/>
            <person name="Bruttini M."/>
            <person name="Carapelli A."/>
            <person name="Frati F."/>
            <person name="Nardi F."/>
        </authorList>
    </citation>
    <scope>NUCLEOTIDE SEQUENCE [LARGE SCALE GENOMIC DNA]</scope>
    <source>
        <strain evidence="1">DMR45628</strain>
    </source>
</reference>
<keyword evidence="2" id="KW-1185">Reference proteome</keyword>
<dbReference type="AlphaFoldDB" id="A0AAW1MJD4"/>
<dbReference type="Proteomes" id="UP001458880">
    <property type="component" value="Unassembled WGS sequence"/>
</dbReference>
<sequence>MDLPKPRIIVPNLPKLPYVLVGDEGRENNLPGHLQTYCPLTFIDREDEHGSIVQGEWRRQVNPPLTFIDREDEHGSIVQGEWRRQVNPLPSICNAGTNSNSRSAAVIRNAFKHYMVNEGAVPWQWNRDSF</sequence>
<comment type="caution">
    <text evidence="1">The sequence shown here is derived from an EMBL/GenBank/DDBJ whole genome shotgun (WGS) entry which is preliminary data.</text>
</comment>
<name>A0AAW1MJD4_POPJA</name>
<accession>A0AAW1MJD4</accession>